<dbReference type="Pfam" id="PF12860">
    <property type="entry name" value="PAS_7"/>
    <property type="match status" value="1"/>
</dbReference>
<proteinExistence type="predicted"/>
<evidence type="ECO:0000313" key="5">
    <source>
        <dbReference type="Proteomes" id="UP000824107"/>
    </source>
</evidence>
<comment type="caution">
    <text evidence="4">The sequence shown here is derived from an EMBL/GenBank/DDBJ whole genome shotgun (WGS) entry which is preliminary data.</text>
</comment>
<feature type="domain" description="PAS" evidence="3">
    <location>
        <begin position="193"/>
        <end position="260"/>
    </location>
</feature>
<dbReference type="GO" id="GO:0006355">
    <property type="term" value="P:regulation of DNA-templated transcription"/>
    <property type="evidence" value="ECO:0007669"/>
    <property type="project" value="InterPro"/>
</dbReference>
<dbReference type="InterPro" id="IPR013767">
    <property type="entry name" value="PAS_fold"/>
</dbReference>
<dbReference type="SUPFAM" id="SSF55785">
    <property type="entry name" value="PYP-like sensor domain (PAS domain)"/>
    <property type="match status" value="2"/>
</dbReference>
<reference evidence="4" key="1">
    <citation type="submission" date="2020-10" db="EMBL/GenBank/DDBJ databases">
        <authorList>
            <person name="Gilroy R."/>
        </authorList>
    </citation>
    <scope>NUCLEOTIDE SEQUENCE</scope>
    <source>
        <strain evidence="4">ChiW3-316</strain>
    </source>
</reference>
<dbReference type="Proteomes" id="UP000824107">
    <property type="component" value="Unassembled WGS sequence"/>
</dbReference>
<keyword evidence="2" id="KW-0812">Transmembrane</keyword>
<evidence type="ECO:0000259" key="3">
    <source>
        <dbReference type="SMART" id="SM00091"/>
    </source>
</evidence>
<dbReference type="InterPro" id="IPR035965">
    <property type="entry name" value="PAS-like_dom_sf"/>
</dbReference>
<keyword evidence="2" id="KW-1133">Transmembrane helix</keyword>
<keyword evidence="2" id="KW-0472">Membrane</keyword>
<dbReference type="Gene3D" id="3.30.450.20">
    <property type="entry name" value="PAS domain"/>
    <property type="match status" value="1"/>
</dbReference>
<dbReference type="SMART" id="SM00091">
    <property type="entry name" value="PAS"/>
    <property type="match status" value="2"/>
</dbReference>
<name>A0A9D1SAW9_9PROT</name>
<dbReference type="Pfam" id="PF00989">
    <property type="entry name" value="PAS"/>
    <property type="match status" value="1"/>
</dbReference>
<dbReference type="EMBL" id="DVNC01000029">
    <property type="protein sequence ID" value="HIU53345.1"/>
    <property type="molecule type" value="Genomic_DNA"/>
</dbReference>
<protein>
    <submittedName>
        <fullName evidence="4">PAS-domain containing protein</fullName>
    </submittedName>
</protein>
<feature type="coiled-coil region" evidence="1">
    <location>
        <begin position="171"/>
        <end position="201"/>
    </location>
</feature>
<gene>
    <name evidence="4" type="ORF">IAD20_04610</name>
</gene>
<evidence type="ECO:0000313" key="4">
    <source>
        <dbReference type="EMBL" id="HIU53345.1"/>
    </source>
</evidence>
<feature type="domain" description="PAS" evidence="3">
    <location>
        <begin position="448"/>
        <end position="515"/>
    </location>
</feature>
<accession>A0A9D1SAW9</accession>
<dbReference type="AlphaFoldDB" id="A0A9D1SAW9"/>
<evidence type="ECO:0000256" key="1">
    <source>
        <dbReference type="SAM" id="Coils"/>
    </source>
</evidence>
<dbReference type="InterPro" id="IPR000014">
    <property type="entry name" value="PAS"/>
</dbReference>
<organism evidence="4 5">
    <name type="scientific">Candidatus Scatocola faecipullorum</name>
    <dbReference type="NCBI Taxonomy" id="2840917"/>
    <lineage>
        <taxon>Bacteria</taxon>
        <taxon>Pseudomonadati</taxon>
        <taxon>Pseudomonadota</taxon>
        <taxon>Alphaproteobacteria</taxon>
        <taxon>Rhodospirillales</taxon>
        <taxon>Rhodospirillaceae</taxon>
        <taxon>Rhodospirillaceae incertae sedis</taxon>
        <taxon>Candidatus Scatocola</taxon>
    </lineage>
</organism>
<sequence>MNEALLIDMFYAAPELWYTLGLGLAVLLILMGAQGINILKLRQKNYFLNRDRERYAETLYASKDGYFAFIYPDEKVNDPCKTVKERCSRRLAVLMNLPGGTASVFEDILNRFTREDAGKIRKYVACLKEDGISFEDEFVLKNSNRHLNLSGSRINGQDGNVYCDMIWFRDVSRETNKIDYLEEEKKQAFDKIRQLEDLIDNLAYPVWLRDEKLRLVLVNKKYQEFTRESSKEDIIAKQAEIMSVNNESVSGNLALQAQAANRTRKQTVRVIKDGERRSYEAIEAPFHAEQSLDKICLAGALIDVTELDELKRNFKLHQDAHLEILGTLGTAFAVFNNNFKLAFYNKSFASFWGLEDIWLESQPSYAAFLDVIREKRMLPEVPDFRLYKADEQKDFSTIIEPKEDLLHLPNGNTIRRVRAPHPMGGLIFAFEDVSDRLATRRAYNSLLAVQQEVLDNLFDGVVIFGSNGRLKFYNQAYLKLWSLPEIFLQKEPSIAELWDAHQRYFGNVEDWQALKNDIITHLMNATTKTFRLVRSDNSSVEVLSSLLSDGSIMVTCQKTADNR</sequence>
<evidence type="ECO:0000256" key="2">
    <source>
        <dbReference type="SAM" id="Phobius"/>
    </source>
</evidence>
<feature type="transmembrane region" description="Helical" evidence="2">
    <location>
        <begin position="16"/>
        <end position="39"/>
    </location>
</feature>
<reference evidence="4" key="2">
    <citation type="journal article" date="2021" name="PeerJ">
        <title>Extensive microbial diversity within the chicken gut microbiome revealed by metagenomics and culture.</title>
        <authorList>
            <person name="Gilroy R."/>
            <person name="Ravi A."/>
            <person name="Getino M."/>
            <person name="Pursley I."/>
            <person name="Horton D.L."/>
            <person name="Alikhan N.F."/>
            <person name="Baker D."/>
            <person name="Gharbi K."/>
            <person name="Hall N."/>
            <person name="Watson M."/>
            <person name="Adriaenssens E.M."/>
            <person name="Foster-Nyarko E."/>
            <person name="Jarju S."/>
            <person name="Secka A."/>
            <person name="Antonio M."/>
            <person name="Oren A."/>
            <person name="Chaudhuri R.R."/>
            <person name="La Ragione R."/>
            <person name="Hildebrand F."/>
            <person name="Pallen M.J."/>
        </authorList>
    </citation>
    <scope>NUCLEOTIDE SEQUENCE</scope>
    <source>
        <strain evidence="4">ChiW3-316</strain>
    </source>
</reference>
<keyword evidence="1" id="KW-0175">Coiled coil</keyword>